<dbReference type="InterPro" id="IPR049693">
    <property type="entry name" value="Daptide_RRE"/>
</dbReference>
<organism evidence="1 2">
    <name type="scientific">Microbacterium oxydans</name>
    <dbReference type="NCBI Taxonomy" id="82380"/>
    <lineage>
        <taxon>Bacteria</taxon>
        <taxon>Bacillati</taxon>
        <taxon>Actinomycetota</taxon>
        <taxon>Actinomycetes</taxon>
        <taxon>Micrococcales</taxon>
        <taxon>Microbacteriaceae</taxon>
        <taxon>Microbacterium</taxon>
    </lineage>
</organism>
<comment type="caution">
    <text evidence="1">The sequence shown here is derived from an EMBL/GenBank/DDBJ whole genome shotgun (WGS) entry which is preliminary data.</text>
</comment>
<protein>
    <submittedName>
        <fullName evidence="1">Uncharacterized protein</fullName>
    </submittedName>
</protein>
<dbReference type="PATRIC" id="fig|82380.10.peg.388"/>
<evidence type="ECO:0000313" key="1">
    <source>
        <dbReference type="EMBL" id="KJL25884.1"/>
    </source>
</evidence>
<dbReference type="NCBIfam" id="NF041823">
    <property type="entry name" value="daptide_RRE"/>
    <property type="match status" value="1"/>
</dbReference>
<dbReference type="EMBL" id="JYIV01000014">
    <property type="protein sequence ID" value="KJL25884.1"/>
    <property type="molecule type" value="Genomic_DNA"/>
</dbReference>
<accession>A0A0F0KZM7</accession>
<sequence length="347" mass="37016">MRGQSATDPHLLGARAFREWITGERERHSRIFLVEPGAETDAIRRVAGGDDLILLPEDAQPWAGAAGVGRYSGAVRDVGDEVFFGERGVELQDYVAAAFIQIIGPTAVRFFDASSWQAFLDDAELARDTGVFPTALIDPRVLLADRNTLSAPHGSAVPSALRIGEDGLVRAGVQGEVIGEGADLPVILSTPLPRAASLAGIAPRERIAGDLAARAWIGRYLGATDLIKMLRLANGTARISGFGWQLVEDDLADAEPRTSDPFLLETPEGFLLADTTTLRRQLLSPQTAVVVALTQTSRTLDRATGRVATMLGIPDDHARVLCREAVIALGIHCGTPLAGHVLGEDPR</sequence>
<dbReference type="AlphaFoldDB" id="A0A0F0KZM7"/>
<dbReference type="RefSeq" id="WP_045262361.1">
    <property type="nucleotide sequence ID" value="NZ_JYIV01000014.1"/>
</dbReference>
<name>A0A0F0KZM7_9MICO</name>
<reference evidence="1 2" key="1">
    <citation type="submission" date="2015-02" db="EMBL/GenBank/DDBJ databases">
        <title>Draft genome sequences of ten Microbacterium spp. with emphasis on heavy metal contaminated environments.</title>
        <authorList>
            <person name="Corretto E."/>
        </authorList>
    </citation>
    <scope>NUCLEOTIDE SEQUENCE [LARGE SCALE GENOMIC DNA]</scope>
    <source>
        <strain evidence="1 2">BEL163</strain>
    </source>
</reference>
<proteinExistence type="predicted"/>
<gene>
    <name evidence="1" type="ORF">RN51_00389</name>
</gene>
<dbReference type="Proteomes" id="UP000033725">
    <property type="component" value="Unassembled WGS sequence"/>
</dbReference>
<evidence type="ECO:0000313" key="2">
    <source>
        <dbReference type="Proteomes" id="UP000033725"/>
    </source>
</evidence>
<dbReference type="OrthoDB" id="5065671at2"/>